<name>A0AA38WKZ0_9ASTR</name>
<evidence type="ECO:0000313" key="3">
    <source>
        <dbReference type="EMBL" id="KAJ9552291.1"/>
    </source>
</evidence>
<dbReference type="AlphaFoldDB" id="A0AA38WKZ0"/>
<feature type="chain" id="PRO_5041323158" evidence="2">
    <location>
        <begin position="22"/>
        <end position="185"/>
    </location>
</feature>
<keyword evidence="4" id="KW-1185">Reference proteome</keyword>
<organism evidence="3 4">
    <name type="scientific">Centaurea solstitialis</name>
    <name type="common">yellow star-thistle</name>
    <dbReference type="NCBI Taxonomy" id="347529"/>
    <lineage>
        <taxon>Eukaryota</taxon>
        <taxon>Viridiplantae</taxon>
        <taxon>Streptophyta</taxon>
        <taxon>Embryophyta</taxon>
        <taxon>Tracheophyta</taxon>
        <taxon>Spermatophyta</taxon>
        <taxon>Magnoliopsida</taxon>
        <taxon>eudicotyledons</taxon>
        <taxon>Gunneridae</taxon>
        <taxon>Pentapetalae</taxon>
        <taxon>asterids</taxon>
        <taxon>campanulids</taxon>
        <taxon>Asterales</taxon>
        <taxon>Asteraceae</taxon>
        <taxon>Carduoideae</taxon>
        <taxon>Cardueae</taxon>
        <taxon>Centaureinae</taxon>
        <taxon>Centaurea</taxon>
    </lineage>
</organism>
<proteinExistence type="predicted"/>
<protein>
    <submittedName>
        <fullName evidence="3">Uncharacterized protein</fullName>
    </submittedName>
</protein>
<feature type="compositionally biased region" description="Basic and acidic residues" evidence="1">
    <location>
        <begin position="129"/>
        <end position="151"/>
    </location>
</feature>
<dbReference type="InterPro" id="IPR044659">
    <property type="entry name" value="PELPK1_2"/>
</dbReference>
<dbReference type="PANTHER" id="PTHR33088:SF87">
    <property type="entry name" value="PROTEOGLYCAN 4 ISOFORM X1"/>
    <property type="match status" value="1"/>
</dbReference>
<sequence>MAMAHTHLTSFLIVLVTITLASISDGIIGAEARRLLEIPEVPKPTVPEIPKPTLPEIPKPTLPEFPKPTLPEIPKPTIPEIPKPTIPCWSAQVHTWCVARKKGLIATLCSQAVRKKASSKAVRLVTDRKTQQEIAESSRKPKKTDAVEKTVRPRKLRRETEDREARKAATKIGSQFQTDIGDRRP</sequence>
<gene>
    <name evidence="3" type="ORF">OSB04_016336</name>
</gene>
<feature type="region of interest" description="Disordered" evidence="1">
    <location>
        <begin position="47"/>
        <end position="67"/>
    </location>
</feature>
<feature type="compositionally biased region" description="Basic and acidic residues" evidence="1">
    <location>
        <begin position="158"/>
        <end position="167"/>
    </location>
</feature>
<feature type="signal peptide" evidence="2">
    <location>
        <begin position="1"/>
        <end position="21"/>
    </location>
</feature>
<comment type="caution">
    <text evidence="3">The sequence shown here is derived from an EMBL/GenBank/DDBJ whole genome shotgun (WGS) entry which is preliminary data.</text>
</comment>
<dbReference type="PANTHER" id="PTHR33088">
    <property type="entry name" value="MUCIN-2"/>
    <property type="match status" value="1"/>
</dbReference>
<reference evidence="3" key="1">
    <citation type="submission" date="2023-03" db="EMBL/GenBank/DDBJ databases">
        <title>Chromosome-scale reference genome and RAD-based genetic map of yellow starthistle (Centaurea solstitialis) reveal putative structural variation and QTLs associated with invader traits.</title>
        <authorList>
            <person name="Reatini B."/>
            <person name="Cang F.A."/>
            <person name="Jiang Q."/>
            <person name="Mckibben M.T.W."/>
            <person name="Barker M.S."/>
            <person name="Rieseberg L.H."/>
            <person name="Dlugosch K.M."/>
        </authorList>
    </citation>
    <scope>NUCLEOTIDE SEQUENCE</scope>
    <source>
        <strain evidence="3">CAN-66</strain>
        <tissue evidence="3">Leaf</tissue>
    </source>
</reference>
<feature type="region of interest" description="Disordered" evidence="1">
    <location>
        <begin position="129"/>
        <end position="185"/>
    </location>
</feature>
<evidence type="ECO:0000256" key="1">
    <source>
        <dbReference type="SAM" id="MobiDB-lite"/>
    </source>
</evidence>
<keyword evidence="2" id="KW-0732">Signal</keyword>
<evidence type="ECO:0000256" key="2">
    <source>
        <dbReference type="SAM" id="SignalP"/>
    </source>
</evidence>
<evidence type="ECO:0000313" key="4">
    <source>
        <dbReference type="Proteomes" id="UP001172457"/>
    </source>
</evidence>
<accession>A0AA38WKZ0</accession>
<dbReference type="EMBL" id="JARYMX010000004">
    <property type="protein sequence ID" value="KAJ9552291.1"/>
    <property type="molecule type" value="Genomic_DNA"/>
</dbReference>
<dbReference type="Proteomes" id="UP001172457">
    <property type="component" value="Chromosome 4"/>
</dbReference>